<organism evidence="3 4">
    <name type="scientific">Nocardiopsis rhodophaea</name>
    <dbReference type="NCBI Taxonomy" id="280238"/>
    <lineage>
        <taxon>Bacteria</taxon>
        <taxon>Bacillati</taxon>
        <taxon>Actinomycetota</taxon>
        <taxon>Actinomycetes</taxon>
        <taxon>Streptosporangiales</taxon>
        <taxon>Nocardiopsidaceae</taxon>
        <taxon>Nocardiopsis</taxon>
    </lineage>
</organism>
<dbReference type="InterPro" id="IPR050266">
    <property type="entry name" value="AB_hydrolase_sf"/>
</dbReference>
<dbReference type="Proteomes" id="UP001501585">
    <property type="component" value="Unassembled WGS sequence"/>
</dbReference>
<dbReference type="InterPro" id="IPR029058">
    <property type="entry name" value="AB_hydrolase_fold"/>
</dbReference>
<proteinExistence type="predicted"/>
<dbReference type="InterPro" id="IPR012354">
    <property type="entry name" value="Esterase_lipase"/>
</dbReference>
<accession>A0ABN2SI49</accession>
<sequence>MSLLPGAEPYHRGGGGVGVLLCHGFTGTPQSMRPWAEYLAAAGLTVDVPRLPGHGTTWQDMATTTSDDWLCVVEEALVKLHAECERVFVMGMSMGGCLALRLAELHPDKVSGVVLVNPSLALEDWKLIVAPYIKRLVPTTRGITSDIKKPGAVEVGYDDIPTAAAATLPKLWRATRQGMSRLTAPVLVYRSHEDHVVGPKSLRILTSEAVNARLTVHALENSYHVATLDNDAETIFEGSLAFVREHCGSGEGMDR</sequence>
<comment type="caution">
    <text evidence="3">The sequence shown here is derived from an EMBL/GenBank/DDBJ whole genome shotgun (WGS) entry which is preliminary data.</text>
</comment>
<feature type="domain" description="Serine aminopeptidase S33" evidence="2">
    <location>
        <begin position="19"/>
        <end position="229"/>
    </location>
</feature>
<dbReference type="PANTHER" id="PTHR43798:SF31">
    <property type="entry name" value="AB HYDROLASE SUPERFAMILY PROTEIN YCLE"/>
    <property type="match status" value="1"/>
</dbReference>
<keyword evidence="4" id="KW-1185">Reference proteome</keyword>
<dbReference type="SUPFAM" id="SSF53474">
    <property type="entry name" value="alpha/beta-Hydrolases"/>
    <property type="match status" value="1"/>
</dbReference>
<reference evidence="3 4" key="1">
    <citation type="journal article" date="2019" name="Int. J. Syst. Evol. Microbiol.">
        <title>The Global Catalogue of Microorganisms (GCM) 10K type strain sequencing project: providing services to taxonomists for standard genome sequencing and annotation.</title>
        <authorList>
            <consortium name="The Broad Institute Genomics Platform"/>
            <consortium name="The Broad Institute Genome Sequencing Center for Infectious Disease"/>
            <person name="Wu L."/>
            <person name="Ma J."/>
        </authorList>
    </citation>
    <scope>NUCLEOTIDE SEQUENCE [LARGE SCALE GENOMIC DNA]</scope>
    <source>
        <strain evidence="3 4">JCM 15313</strain>
    </source>
</reference>
<dbReference type="PIRSF" id="PIRSF017388">
    <property type="entry name" value="Esterase_lipase"/>
    <property type="match status" value="1"/>
</dbReference>
<keyword evidence="1 3" id="KW-0378">Hydrolase</keyword>
<evidence type="ECO:0000256" key="1">
    <source>
        <dbReference type="ARBA" id="ARBA00022801"/>
    </source>
</evidence>
<dbReference type="RefSeq" id="WP_344107145.1">
    <property type="nucleotide sequence ID" value="NZ_BAAAPC010000003.1"/>
</dbReference>
<name>A0ABN2SI49_9ACTN</name>
<dbReference type="GO" id="GO:0016787">
    <property type="term" value="F:hydrolase activity"/>
    <property type="evidence" value="ECO:0007669"/>
    <property type="project" value="UniProtKB-KW"/>
</dbReference>
<evidence type="ECO:0000313" key="4">
    <source>
        <dbReference type="Proteomes" id="UP001501585"/>
    </source>
</evidence>
<evidence type="ECO:0000259" key="2">
    <source>
        <dbReference type="Pfam" id="PF12146"/>
    </source>
</evidence>
<dbReference type="EMBL" id="BAAAPC010000003">
    <property type="protein sequence ID" value="GAA1986093.1"/>
    <property type="molecule type" value="Genomic_DNA"/>
</dbReference>
<dbReference type="InterPro" id="IPR022742">
    <property type="entry name" value="Hydrolase_4"/>
</dbReference>
<dbReference type="PANTHER" id="PTHR43798">
    <property type="entry name" value="MONOACYLGLYCEROL LIPASE"/>
    <property type="match status" value="1"/>
</dbReference>
<gene>
    <name evidence="3" type="ORF">GCM10009799_09450</name>
</gene>
<dbReference type="Pfam" id="PF12146">
    <property type="entry name" value="Hydrolase_4"/>
    <property type="match status" value="1"/>
</dbReference>
<dbReference type="Gene3D" id="3.40.50.1820">
    <property type="entry name" value="alpha/beta hydrolase"/>
    <property type="match status" value="1"/>
</dbReference>
<evidence type="ECO:0000313" key="3">
    <source>
        <dbReference type="EMBL" id="GAA1986093.1"/>
    </source>
</evidence>
<protein>
    <submittedName>
        <fullName evidence="3">Alpha/beta fold hydrolase</fullName>
    </submittedName>
</protein>